<comment type="caution">
    <text evidence="13">The sequence shown here is derived from an EMBL/GenBank/DDBJ whole genome shotgun (WGS) entry which is preliminary data.</text>
</comment>
<dbReference type="GO" id="GO:0008270">
    <property type="term" value="F:zinc ion binding"/>
    <property type="evidence" value="ECO:0007669"/>
    <property type="project" value="UniProtKB-KW"/>
</dbReference>
<dbReference type="STRING" id="113540.ENSSFOP00015022684"/>
<dbReference type="InterPro" id="IPR013087">
    <property type="entry name" value="Znf_C2H2_type"/>
</dbReference>
<keyword evidence="7" id="KW-0804">Transcription</keyword>
<reference evidence="13 14" key="1">
    <citation type="submission" date="2015-08" db="EMBL/GenBank/DDBJ databases">
        <title>The genome of the Asian arowana (Scleropages formosus).</title>
        <authorList>
            <person name="Tan M.H."/>
            <person name="Gan H.M."/>
            <person name="Croft L.J."/>
            <person name="Austin C.M."/>
        </authorList>
    </citation>
    <scope>NUCLEOTIDE SEQUENCE [LARGE SCALE GENOMIC DNA]</scope>
    <source>
        <strain evidence="13">Aro1</strain>
    </source>
</reference>
<dbReference type="Proteomes" id="UP000034805">
    <property type="component" value="Unassembled WGS sequence"/>
</dbReference>
<evidence type="ECO:0000256" key="9">
    <source>
        <dbReference type="PROSITE-ProRule" id="PRU00042"/>
    </source>
</evidence>
<dbReference type="SUPFAM" id="SSF54695">
    <property type="entry name" value="POZ domain"/>
    <property type="match status" value="1"/>
</dbReference>
<keyword evidence="2" id="KW-0479">Metal-binding</keyword>
<evidence type="ECO:0000256" key="7">
    <source>
        <dbReference type="ARBA" id="ARBA00023163"/>
    </source>
</evidence>
<evidence type="ECO:0000256" key="2">
    <source>
        <dbReference type="ARBA" id="ARBA00022723"/>
    </source>
</evidence>
<dbReference type="SMART" id="SM00225">
    <property type="entry name" value="BTB"/>
    <property type="match status" value="1"/>
</dbReference>
<dbReference type="AlphaFoldDB" id="A0A0P7VRW3"/>
<proteinExistence type="predicted"/>
<keyword evidence="4 9" id="KW-0863">Zinc-finger</keyword>
<dbReference type="Pfam" id="PF00096">
    <property type="entry name" value="zf-C2H2"/>
    <property type="match status" value="1"/>
</dbReference>
<dbReference type="SMART" id="SM00355">
    <property type="entry name" value="ZnF_C2H2"/>
    <property type="match status" value="2"/>
</dbReference>
<evidence type="ECO:0000259" key="11">
    <source>
        <dbReference type="PROSITE" id="PS50097"/>
    </source>
</evidence>
<dbReference type="SUPFAM" id="SSF57667">
    <property type="entry name" value="beta-beta-alpha zinc fingers"/>
    <property type="match status" value="1"/>
</dbReference>
<sequence>MTPAHVLVLLKNLNFQRATGQFCDCVIRLQLNPEKLYLAHRNILAASSPVLASLLSSQGTLLDLQFPGLTHETLELLLEFIYTGSLPPPGLEDSVHSAAACLEMEELLDALDCRRANSSESPKHMEAGDPSHNYDGCNTRRKRTGGCGKETPRFGLSAQHDGLSDATGQDRQREEMSNLEDEGHDGAMANVDDHAREDSRISPKHPAMDSSEIMETTEGSSNCSSAQISSIGLVGAQQYRCAVCERDFSQRGSLNRHLRSHLGVRPYSCPRCPMTFSRQYRVLEHLRVHQRSCHGFQRTGP</sequence>
<keyword evidence="3" id="KW-0677">Repeat</keyword>
<organism evidence="13 14">
    <name type="scientific">Scleropages formosus</name>
    <name type="common">Asian bonytongue</name>
    <name type="synonym">Osteoglossum formosum</name>
    <dbReference type="NCBI Taxonomy" id="113540"/>
    <lineage>
        <taxon>Eukaryota</taxon>
        <taxon>Metazoa</taxon>
        <taxon>Chordata</taxon>
        <taxon>Craniata</taxon>
        <taxon>Vertebrata</taxon>
        <taxon>Euteleostomi</taxon>
        <taxon>Actinopterygii</taxon>
        <taxon>Neopterygii</taxon>
        <taxon>Teleostei</taxon>
        <taxon>Osteoglossocephala</taxon>
        <taxon>Osteoglossomorpha</taxon>
        <taxon>Osteoglossiformes</taxon>
        <taxon>Osteoglossidae</taxon>
        <taxon>Scleropages</taxon>
    </lineage>
</organism>
<dbReference type="PANTHER" id="PTHR24394:SF48">
    <property type="entry name" value="ZINC FINGER PROTEIN 771"/>
    <property type="match status" value="1"/>
</dbReference>
<keyword evidence="6" id="KW-0805">Transcription regulation</keyword>
<evidence type="ECO:0000256" key="5">
    <source>
        <dbReference type="ARBA" id="ARBA00022833"/>
    </source>
</evidence>
<evidence type="ECO:0000313" key="14">
    <source>
        <dbReference type="Proteomes" id="UP000034805"/>
    </source>
</evidence>
<comment type="subcellular location">
    <subcellularLocation>
        <location evidence="1">Nucleus</location>
    </subcellularLocation>
</comment>
<dbReference type="PROSITE" id="PS00028">
    <property type="entry name" value="ZINC_FINGER_C2H2_1"/>
    <property type="match status" value="2"/>
</dbReference>
<name>A0A0P7VRW3_SCLFO</name>
<evidence type="ECO:0000256" key="1">
    <source>
        <dbReference type="ARBA" id="ARBA00004123"/>
    </source>
</evidence>
<evidence type="ECO:0000256" key="8">
    <source>
        <dbReference type="ARBA" id="ARBA00023242"/>
    </source>
</evidence>
<evidence type="ECO:0000256" key="3">
    <source>
        <dbReference type="ARBA" id="ARBA00022737"/>
    </source>
</evidence>
<evidence type="ECO:0000256" key="6">
    <source>
        <dbReference type="ARBA" id="ARBA00023015"/>
    </source>
</evidence>
<dbReference type="InterPro" id="IPR011333">
    <property type="entry name" value="SKP1/BTB/POZ_sf"/>
</dbReference>
<dbReference type="FunFam" id="3.30.160.60:FF:000446">
    <property type="entry name" value="Zinc finger protein"/>
    <property type="match status" value="1"/>
</dbReference>
<feature type="domain" description="C2H2-type" evidence="12">
    <location>
        <begin position="239"/>
        <end position="266"/>
    </location>
</feature>
<dbReference type="PANTHER" id="PTHR24394">
    <property type="entry name" value="ZINC FINGER PROTEIN"/>
    <property type="match status" value="1"/>
</dbReference>
<dbReference type="GO" id="GO:0005634">
    <property type="term" value="C:nucleus"/>
    <property type="evidence" value="ECO:0007669"/>
    <property type="project" value="UniProtKB-SubCell"/>
</dbReference>
<feature type="region of interest" description="Disordered" evidence="10">
    <location>
        <begin position="145"/>
        <end position="189"/>
    </location>
</feature>
<dbReference type="Gene3D" id="3.30.160.60">
    <property type="entry name" value="Classic Zinc Finger"/>
    <property type="match status" value="2"/>
</dbReference>
<dbReference type="PROSITE" id="PS50097">
    <property type="entry name" value="BTB"/>
    <property type="match status" value="1"/>
</dbReference>
<dbReference type="InterPro" id="IPR036236">
    <property type="entry name" value="Znf_C2H2_sf"/>
</dbReference>
<evidence type="ECO:0000256" key="10">
    <source>
        <dbReference type="SAM" id="MobiDB-lite"/>
    </source>
</evidence>
<dbReference type="GO" id="GO:0003677">
    <property type="term" value="F:DNA binding"/>
    <property type="evidence" value="ECO:0007669"/>
    <property type="project" value="UniProtKB-KW"/>
</dbReference>
<feature type="domain" description="C2H2-type" evidence="12">
    <location>
        <begin position="267"/>
        <end position="289"/>
    </location>
</feature>
<dbReference type="GO" id="GO:0000981">
    <property type="term" value="F:DNA-binding transcription factor activity, RNA polymerase II-specific"/>
    <property type="evidence" value="ECO:0007669"/>
    <property type="project" value="TreeGrafter"/>
</dbReference>
<gene>
    <name evidence="13" type="ORF">Z043_101282</name>
</gene>
<dbReference type="EMBL" id="JARO02000275">
    <property type="protein sequence ID" value="KPP79164.1"/>
    <property type="molecule type" value="Genomic_DNA"/>
</dbReference>
<dbReference type="Pfam" id="PF00651">
    <property type="entry name" value="BTB"/>
    <property type="match status" value="1"/>
</dbReference>
<accession>A0A0P7VRW3</accession>
<feature type="non-terminal residue" evidence="13">
    <location>
        <position position="301"/>
    </location>
</feature>
<dbReference type="InterPro" id="IPR000210">
    <property type="entry name" value="BTB/POZ_dom"/>
</dbReference>
<evidence type="ECO:0000259" key="12">
    <source>
        <dbReference type="PROSITE" id="PS50157"/>
    </source>
</evidence>
<keyword evidence="5" id="KW-0862">Zinc</keyword>
<dbReference type="PROSITE" id="PS50157">
    <property type="entry name" value="ZINC_FINGER_C2H2_2"/>
    <property type="match status" value="2"/>
</dbReference>
<evidence type="ECO:0000313" key="13">
    <source>
        <dbReference type="EMBL" id="KPP79164.1"/>
    </source>
</evidence>
<protein>
    <submittedName>
        <fullName evidence="13">Hypermethylated in cancer 2 protein-like</fullName>
    </submittedName>
</protein>
<dbReference type="Gene3D" id="3.30.710.10">
    <property type="entry name" value="Potassium Channel Kv1.1, Chain A"/>
    <property type="match status" value="1"/>
</dbReference>
<feature type="domain" description="BTB" evidence="11">
    <location>
        <begin position="23"/>
        <end position="90"/>
    </location>
</feature>
<evidence type="ECO:0000256" key="4">
    <source>
        <dbReference type="ARBA" id="ARBA00022771"/>
    </source>
</evidence>
<keyword evidence="8" id="KW-0539">Nucleus</keyword>